<feature type="signal peptide" evidence="1">
    <location>
        <begin position="1"/>
        <end position="18"/>
    </location>
</feature>
<keyword evidence="1" id="KW-0732">Signal</keyword>
<comment type="caution">
    <text evidence="2">The sequence shown here is derived from an EMBL/GenBank/DDBJ whole genome shotgun (WGS) entry which is preliminary data.</text>
</comment>
<evidence type="ECO:0000313" key="2">
    <source>
        <dbReference type="EMBL" id="MPC16028.1"/>
    </source>
</evidence>
<protein>
    <recommendedName>
        <fullName evidence="4">Secreted protein</fullName>
    </recommendedName>
</protein>
<evidence type="ECO:0000313" key="3">
    <source>
        <dbReference type="Proteomes" id="UP000324222"/>
    </source>
</evidence>
<organism evidence="2 3">
    <name type="scientific">Portunus trituberculatus</name>
    <name type="common">Swimming crab</name>
    <name type="synonym">Neptunus trituberculatus</name>
    <dbReference type="NCBI Taxonomy" id="210409"/>
    <lineage>
        <taxon>Eukaryota</taxon>
        <taxon>Metazoa</taxon>
        <taxon>Ecdysozoa</taxon>
        <taxon>Arthropoda</taxon>
        <taxon>Crustacea</taxon>
        <taxon>Multicrustacea</taxon>
        <taxon>Malacostraca</taxon>
        <taxon>Eumalacostraca</taxon>
        <taxon>Eucarida</taxon>
        <taxon>Decapoda</taxon>
        <taxon>Pleocyemata</taxon>
        <taxon>Brachyura</taxon>
        <taxon>Eubrachyura</taxon>
        <taxon>Portunoidea</taxon>
        <taxon>Portunidae</taxon>
        <taxon>Portuninae</taxon>
        <taxon>Portunus</taxon>
    </lineage>
</organism>
<gene>
    <name evidence="2" type="ORF">E2C01_008836</name>
</gene>
<dbReference type="Proteomes" id="UP000324222">
    <property type="component" value="Unassembled WGS sequence"/>
</dbReference>
<evidence type="ECO:0008006" key="4">
    <source>
        <dbReference type="Google" id="ProtNLM"/>
    </source>
</evidence>
<dbReference type="AlphaFoldDB" id="A0A5B7D3E7"/>
<evidence type="ECO:0000256" key="1">
    <source>
        <dbReference type="SAM" id="SignalP"/>
    </source>
</evidence>
<name>A0A5B7D3E7_PORTR</name>
<reference evidence="2 3" key="1">
    <citation type="submission" date="2019-05" db="EMBL/GenBank/DDBJ databases">
        <title>Another draft genome of Portunus trituberculatus and its Hox gene families provides insights of decapod evolution.</title>
        <authorList>
            <person name="Jeong J.-H."/>
            <person name="Song I."/>
            <person name="Kim S."/>
            <person name="Choi T."/>
            <person name="Kim D."/>
            <person name="Ryu S."/>
            <person name="Kim W."/>
        </authorList>
    </citation>
    <scope>NUCLEOTIDE SEQUENCE [LARGE SCALE GENOMIC DNA]</scope>
    <source>
        <tissue evidence="2">Muscle</tissue>
    </source>
</reference>
<keyword evidence="3" id="KW-1185">Reference proteome</keyword>
<feature type="chain" id="PRO_5023073075" description="Secreted protein" evidence="1">
    <location>
        <begin position="19"/>
        <end position="66"/>
    </location>
</feature>
<sequence>MSSRWFAALSGFFSLSGAICPSLPLRGLGKLVSYYFITPIPLSFSEGALYLRVGRRPPSTSSTGLV</sequence>
<dbReference type="EMBL" id="VSRR010000472">
    <property type="protein sequence ID" value="MPC16028.1"/>
    <property type="molecule type" value="Genomic_DNA"/>
</dbReference>
<accession>A0A5B7D3E7</accession>
<proteinExistence type="predicted"/>